<feature type="domain" description="UGGT thioredoxin-like" evidence="2">
    <location>
        <begin position="45"/>
        <end position="270"/>
    </location>
</feature>
<dbReference type="GO" id="GO:0051082">
    <property type="term" value="F:unfolded protein binding"/>
    <property type="evidence" value="ECO:0007669"/>
    <property type="project" value="TreeGrafter"/>
</dbReference>
<comment type="caution">
    <text evidence="3">The sequence shown here is derived from an EMBL/GenBank/DDBJ whole genome shotgun (WGS) entry which is preliminary data.</text>
</comment>
<name>A0A445KPH8_GLYSO</name>
<organism evidence="3 4">
    <name type="scientific">Glycine soja</name>
    <name type="common">Wild soybean</name>
    <dbReference type="NCBI Taxonomy" id="3848"/>
    <lineage>
        <taxon>Eukaryota</taxon>
        <taxon>Viridiplantae</taxon>
        <taxon>Streptophyta</taxon>
        <taxon>Embryophyta</taxon>
        <taxon>Tracheophyta</taxon>
        <taxon>Spermatophyta</taxon>
        <taxon>Magnoliopsida</taxon>
        <taxon>eudicotyledons</taxon>
        <taxon>Gunneridae</taxon>
        <taxon>Pentapetalae</taxon>
        <taxon>rosids</taxon>
        <taxon>fabids</taxon>
        <taxon>Fabales</taxon>
        <taxon>Fabaceae</taxon>
        <taxon>Papilionoideae</taxon>
        <taxon>50 kb inversion clade</taxon>
        <taxon>NPAAA clade</taxon>
        <taxon>indigoferoid/millettioid clade</taxon>
        <taxon>Phaseoleae</taxon>
        <taxon>Glycine</taxon>
        <taxon>Glycine subgen. Soja</taxon>
    </lineage>
</organism>
<evidence type="ECO:0000259" key="2">
    <source>
        <dbReference type="Pfam" id="PF18400"/>
    </source>
</evidence>
<feature type="chain" id="PRO_5019553367" evidence="1">
    <location>
        <begin position="26"/>
        <end position="310"/>
    </location>
</feature>
<dbReference type="PANTHER" id="PTHR11226">
    <property type="entry name" value="UDP-GLUCOSE GLYCOPROTEIN:GLUCOSYLTRANSFERASE"/>
    <property type="match status" value="1"/>
</dbReference>
<evidence type="ECO:0000313" key="4">
    <source>
        <dbReference type="Proteomes" id="UP000289340"/>
    </source>
</evidence>
<keyword evidence="4" id="KW-1185">Reference proteome</keyword>
<accession>A0A445KPH8</accession>
<dbReference type="Pfam" id="PF18400">
    <property type="entry name" value="Thioredoxin_12"/>
    <property type="match status" value="1"/>
</dbReference>
<dbReference type="InterPro" id="IPR040693">
    <property type="entry name" value="UGGT_TRXL_1"/>
</dbReference>
<sequence length="310" mass="34630">MGCLWRSRCWVLIVLVLLNIGSAFADTPQRPKNVQTALRAKWSGTPLLLEAAELLSNEKKDLFWDFIEIWLNTEKDAARSEAAKDCVKKILECGRPLLREPLKSLFEFSLMLRSASPRLVLFQQLAEESLASFPLGDENYSDDETEEKLLTEKKIERRKLDPLHGVNLKSHGGKCCWVDTGEHLFLDVHELLAWLQGSIELVGDSFPRPEIFDFDHIYYELSVGSPVAILYGALGTNCFKEFHVALVKAAKEGKVKYVLRPVLPAGCESKINHCGSVGAGESVNLGGYGVELALKNMEYKAMDDSTVKKG</sequence>
<dbReference type="GO" id="GO:0036503">
    <property type="term" value="P:ERAD pathway"/>
    <property type="evidence" value="ECO:0007669"/>
    <property type="project" value="TreeGrafter"/>
</dbReference>
<evidence type="ECO:0000313" key="3">
    <source>
        <dbReference type="EMBL" id="RZC12829.1"/>
    </source>
</evidence>
<protein>
    <submittedName>
        <fullName evidence="3">UDP-glucose:glycoprotein glucosyltransferase</fullName>
    </submittedName>
</protein>
<dbReference type="GO" id="GO:0005783">
    <property type="term" value="C:endoplasmic reticulum"/>
    <property type="evidence" value="ECO:0007669"/>
    <property type="project" value="TreeGrafter"/>
</dbReference>
<keyword evidence="1" id="KW-0732">Signal</keyword>
<dbReference type="GO" id="GO:0018279">
    <property type="term" value="P:protein N-linked glycosylation via asparagine"/>
    <property type="evidence" value="ECO:0007669"/>
    <property type="project" value="TreeGrafter"/>
</dbReference>
<dbReference type="PANTHER" id="PTHR11226:SF0">
    <property type="entry name" value="UDP-GLUCOSE:GLYCOPROTEIN GLUCOSYLTRANSFERASE"/>
    <property type="match status" value="1"/>
</dbReference>
<proteinExistence type="predicted"/>
<evidence type="ECO:0000256" key="1">
    <source>
        <dbReference type="SAM" id="SignalP"/>
    </source>
</evidence>
<dbReference type="AlphaFoldDB" id="A0A445KPH8"/>
<dbReference type="GO" id="GO:0003980">
    <property type="term" value="F:UDP-glucose:glycoprotein glucosyltransferase activity"/>
    <property type="evidence" value="ECO:0007669"/>
    <property type="project" value="InterPro"/>
</dbReference>
<reference evidence="3 4" key="1">
    <citation type="submission" date="2018-09" db="EMBL/GenBank/DDBJ databases">
        <title>A high-quality reference genome of wild soybean provides a powerful tool to mine soybean genomes.</title>
        <authorList>
            <person name="Xie M."/>
            <person name="Chung C.Y.L."/>
            <person name="Li M.-W."/>
            <person name="Wong F.-L."/>
            <person name="Chan T.-F."/>
            <person name="Lam H.-M."/>
        </authorList>
    </citation>
    <scope>NUCLEOTIDE SEQUENCE [LARGE SCALE GENOMIC DNA]</scope>
    <source>
        <strain evidence="4">cv. W05</strain>
        <tissue evidence="3">Hypocotyl of etiolated seedlings</tissue>
    </source>
</reference>
<keyword evidence="3" id="KW-0808">Transferase</keyword>
<dbReference type="Proteomes" id="UP000289340">
    <property type="component" value="Chromosome 5"/>
</dbReference>
<dbReference type="InterPro" id="IPR009448">
    <property type="entry name" value="UDP-g_GGtrans"/>
</dbReference>
<feature type="signal peptide" evidence="1">
    <location>
        <begin position="1"/>
        <end position="25"/>
    </location>
</feature>
<gene>
    <name evidence="3" type="ORF">D0Y65_012538</name>
</gene>
<dbReference type="EMBL" id="QZWG01000005">
    <property type="protein sequence ID" value="RZC12829.1"/>
    <property type="molecule type" value="Genomic_DNA"/>
</dbReference>